<keyword evidence="3" id="KW-1185">Reference proteome</keyword>
<evidence type="ECO:0000313" key="2">
    <source>
        <dbReference type="EMBL" id="AVJ30201.1"/>
    </source>
</evidence>
<dbReference type="SFLD" id="SFLDS00003">
    <property type="entry name" value="Haloacid_Dehalogenase"/>
    <property type="match status" value="1"/>
</dbReference>
<dbReference type="GO" id="GO:0016787">
    <property type="term" value="F:hydrolase activity"/>
    <property type="evidence" value="ECO:0007669"/>
    <property type="project" value="UniProtKB-KW"/>
</dbReference>
<dbReference type="OrthoDB" id="264363at2"/>
<protein>
    <submittedName>
        <fullName evidence="2">Haloacid dehalogenase</fullName>
    </submittedName>
</protein>
<sequence>MAIKAAAFDVFGTLVNIERPTRPFRKLVRLLHEAGRPRQRDDGIRAMSSAIDLRQTASLFGGMISDADLNALEDELRVEIQSITLFADATPTLLALRQRGIKVALCSNLAAPYGPPVLDLLPFQPDFCAWSYEAGAVKPQAEIYQYLCDGIACQADEVLMIGDTIEADMIGPRRFGMHGYHLDRHAATADSAESVRSLSDVLTLMAARH</sequence>
<dbReference type="NCBIfam" id="TIGR01549">
    <property type="entry name" value="HAD-SF-IA-v1"/>
    <property type="match status" value="1"/>
</dbReference>
<evidence type="ECO:0000313" key="3">
    <source>
        <dbReference type="Proteomes" id="UP000239477"/>
    </source>
</evidence>
<proteinExistence type="predicted"/>
<dbReference type="Gene3D" id="3.40.50.1000">
    <property type="entry name" value="HAD superfamily/HAD-like"/>
    <property type="match status" value="1"/>
</dbReference>
<dbReference type="Pfam" id="PF00702">
    <property type="entry name" value="Hydrolase"/>
    <property type="match status" value="1"/>
</dbReference>
<evidence type="ECO:0000256" key="1">
    <source>
        <dbReference type="ARBA" id="ARBA00022801"/>
    </source>
</evidence>
<dbReference type="InterPro" id="IPR006439">
    <property type="entry name" value="HAD-SF_hydro_IA"/>
</dbReference>
<dbReference type="PANTHER" id="PTHR43316">
    <property type="entry name" value="HYDROLASE, HALOACID DELAHOGENASE-RELATED"/>
    <property type="match status" value="1"/>
</dbReference>
<dbReference type="InterPro" id="IPR023214">
    <property type="entry name" value="HAD_sf"/>
</dbReference>
<dbReference type="AlphaFoldDB" id="A0A2S0IDU1"/>
<dbReference type="SUPFAM" id="SSF56784">
    <property type="entry name" value="HAD-like"/>
    <property type="match status" value="1"/>
</dbReference>
<reference evidence="2 3" key="1">
    <citation type="submission" date="2017-09" db="EMBL/GenBank/DDBJ databases">
        <title>Genomic, metabolic, and phenotypic characteristics of bacterial isolates from the natural microbiome of the model nematode Caenorhabditis elegans.</title>
        <authorList>
            <person name="Zimmermann J."/>
            <person name="Obeng N."/>
            <person name="Yang W."/>
            <person name="Obeng O."/>
            <person name="Kissoyan K."/>
            <person name="Pees B."/>
            <person name="Dirksen P."/>
            <person name="Hoppner M."/>
            <person name="Franke A."/>
            <person name="Rosenstiel P."/>
            <person name="Leippe M."/>
            <person name="Dierking K."/>
            <person name="Kaleta C."/>
            <person name="Schulenburg H."/>
        </authorList>
    </citation>
    <scope>NUCLEOTIDE SEQUENCE [LARGE SCALE GENOMIC DNA]</scope>
    <source>
        <strain evidence="2 3">MYb73</strain>
    </source>
</reference>
<dbReference type="Proteomes" id="UP000239477">
    <property type="component" value="Chromosome"/>
</dbReference>
<accession>A0A2S0IDU1</accession>
<gene>
    <name evidence="2" type="ORF">CLM73_25590</name>
</gene>
<dbReference type="InterPro" id="IPR036412">
    <property type="entry name" value="HAD-like_sf"/>
</dbReference>
<dbReference type="InterPro" id="IPR051540">
    <property type="entry name" value="S-2-haloacid_dehalogenase"/>
</dbReference>
<keyword evidence="1" id="KW-0378">Hydrolase</keyword>
<name>A0A2S0IDU1_9BURK</name>
<organism evidence="2 3">
    <name type="scientific">Achromobacter spanius</name>
    <dbReference type="NCBI Taxonomy" id="217203"/>
    <lineage>
        <taxon>Bacteria</taxon>
        <taxon>Pseudomonadati</taxon>
        <taxon>Pseudomonadota</taxon>
        <taxon>Betaproteobacteria</taxon>
        <taxon>Burkholderiales</taxon>
        <taxon>Alcaligenaceae</taxon>
        <taxon>Achromobacter</taxon>
    </lineage>
</organism>
<dbReference type="EMBL" id="CP023270">
    <property type="protein sequence ID" value="AVJ30201.1"/>
    <property type="molecule type" value="Genomic_DNA"/>
</dbReference>
<dbReference type="SFLD" id="SFLDG01129">
    <property type="entry name" value="C1.5:_HAD__Beta-PGM__Phosphata"/>
    <property type="match status" value="1"/>
</dbReference>